<sequence>MDYRRLLMSRVVPGQFDDADSSDSESIDLKTVREQGDVQFENLQKNVSEKAGGDEMEEEEEEYDEEEDDDWDWDDGVGKLTKTYIFNARCNPQANRQTSNCNSAKMSTPADKVLRKFENKINLDKLNVTDSVINKVTEKSRQKEADMYRIKDKADRATVEQVLDPRTRMILFKMLTRGIISEINGCISTGKEANVYHASTANGESRAIKIYKTSILVFKDRDKYVSGEFRFRHGYCKGNPRKMVKTWAEKEMRNLIRLNTAQIPCPEPILLRSHVLVMGFIGKDDMPAPLLKNVQLSESKARELYLQVIQYMRRMYQDARLVHADLSEFNMLYHSGDVYIIDVSQSVEHDHPHALEFLRKDCANINDFFLKHSVAVMTVRELFEFVTDPSITHENMDAYLSKAMEIASQRTKEERSSQDHVDEEVFKRAYIPRTLNEVKNYERDIDIMMKLKEEDMAMNAQQDNILYQTVTGLKKDLSGVQKVPALLENQDKEKTCSDSQDAGSSECSDTDSEEQGDQACSKKPTADVEVDKKVSRELTFPCSSTWRKASLVSLCSSI</sequence>
<feature type="binding site" evidence="23">
    <location>
        <position position="279"/>
    </location>
    <ligand>
        <name>ATP</name>
        <dbReference type="ChEBI" id="CHEBI:30616"/>
    </ligand>
</feature>
<dbReference type="GO" id="GO:0005524">
    <property type="term" value="F:ATP binding"/>
    <property type="evidence" value="ECO:0007669"/>
    <property type="project" value="UniProtKB-KW"/>
</dbReference>
<dbReference type="Ensembl" id="ENSCAFT00020019154.1">
    <property type="protein sequence ID" value="ENSCAFP00020016504.1"/>
    <property type="gene ID" value="ENSCAFG00020013233.1"/>
</dbReference>
<evidence type="ECO:0000256" key="8">
    <source>
        <dbReference type="ARBA" id="ARBA00022527"/>
    </source>
</evidence>
<evidence type="ECO:0000256" key="7">
    <source>
        <dbReference type="ARBA" id="ARBA00022517"/>
    </source>
</evidence>
<feature type="region of interest" description="Disordered" evidence="25">
    <location>
        <begin position="38"/>
        <end position="72"/>
    </location>
</feature>
<evidence type="ECO:0000256" key="3">
    <source>
        <dbReference type="ARBA" id="ARBA00009196"/>
    </source>
</evidence>
<keyword evidence="6" id="KW-0963">Cytoplasm</keyword>
<comment type="catalytic activity">
    <reaction evidence="18">
        <text>ATP + H2O = ADP + phosphate + H(+)</text>
        <dbReference type="Rhea" id="RHEA:13065"/>
        <dbReference type="ChEBI" id="CHEBI:15377"/>
        <dbReference type="ChEBI" id="CHEBI:15378"/>
        <dbReference type="ChEBI" id="CHEBI:30616"/>
        <dbReference type="ChEBI" id="CHEBI:43474"/>
        <dbReference type="ChEBI" id="CHEBI:456216"/>
    </reaction>
</comment>
<accession>A0A8C0KJP4</accession>
<feature type="compositionally biased region" description="Polar residues" evidence="25">
    <location>
        <begin position="497"/>
        <end position="507"/>
    </location>
</feature>
<evidence type="ECO:0000256" key="4">
    <source>
        <dbReference type="ARBA" id="ARBA00012513"/>
    </source>
</evidence>
<dbReference type="AlphaFoldDB" id="A0A8C0KJP4"/>
<comment type="function">
    <text evidence="19">Involved in the final steps of cytoplasmic maturation of the 40S ribosomal subunit. Involved in processing of 18S-E pre-rRNA to the mature 18S rRNA. Required for the recycling of NOB1 and PNO1 from the late 40S precursor. The association with the very late 40S subunit intermediate may involve a translation-like checkpoint point cycle preceeding the binding to the 60S ribosomal subunit. Despite the protein kinase domain is proposed to act predominantly as an ATPase. The catalytic activity regulates its dynamic association with the 40S subunit. In addition to its role in ribosomal biogenesis acts as an adapter protein by recruiting NCL/nucleolin the to PRMT5 complex for its symmetrical methylation.</text>
</comment>
<dbReference type="EC" id="2.7.11.1" evidence="4 21"/>
<dbReference type="CDD" id="cd05147">
    <property type="entry name" value="RIO1_euk"/>
    <property type="match status" value="1"/>
</dbReference>
<evidence type="ECO:0000256" key="17">
    <source>
        <dbReference type="ARBA" id="ARBA00048679"/>
    </source>
</evidence>
<evidence type="ECO:0000313" key="28">
    <source>
        <dbReference type="Proteomes" id="UP000694391"/>
    </source>
</evidence>
<keyword evidence="10" id="KW-0479">Metal-binding</keyword>
<dbReference type="Proteomes" id="UP000694391">
    <property type="component" value="Unplaced"/>
</dbReference>
<dbReference type="FunFam" id="1.10.510.10:FF:000232">
    <property type="entry name" value="Serine/threonine-protein kinase RIO1"/>
    <property type="match status" value="1"/>
</dbReference>
<evidence type="ECO:0000259" key="26">
    <source>
        <dbReference type="SMART" id="SM00090"/>
    </source>
</evidence>
<dbReference type="PANTHER" id="PTHR45723">
    <property type="entry name" value="SERINE/THREONINE-PROTEIN KINASE RIO1"/>
    <property type="match status" value="1"/>
</dbReference>
<evidence type="ECO:0000256" key="6">
    <source>
        <dbReference type="ARBA" id="ARBA00022490"/>
    </source>
</evidence>
<dbReference type="FunFam" id="3.30.200.20:FF:000148">
    <property type="entry name" value="Serine/threonine-protein kinase RIO1"/>
    <property type="match status" value="1"/>
</dbReference>
<dbReference type="GO" id="GO:0030490">
    <property type="term" value="P:maturation of SSU-rRNA"/>
    <property type="evidence" value="ECO:0007669"/>
    <property type="project" value="Ensembl"/>
</dbReference>
<dbReference type="GO" id="GO:0046872">
    <property type="term" value="F:metal ion binding"/>
    <property type="evidence" value="ECO:0007669"/>
    <property type="project" value="UniProtKB-KW"/>
</dbReference>
<evidence type="ECO:0000256" key="12">
    <source>
        <dbReference type="ARBA" id="ARBA00022777"/>
    </source>
</evidence>
<dbReference type="GO" id="GO:2000234">
    <property type="term" value="P:positive regulation of rRNA processing"/>
    <property type="evidence" value="ECO:0007669"/>
    <property type="project" value="Ensembl"/>
</dbReference>
<comment type="catalytic activity">
    <reaction evidence="17 21">
        <text>L-seryl-[protein] + ATP = O-phospho-L-seryl-[protein] + ADP + H(+)</text>
        <dbReference type="Rhea" id="RHEA:17989"/>
        <dbReference type="Rhea" id="RHEA-COMP:9863"/>
        <dbReference type="Rhea" id="RHEA-COMP:11604"/>
        <dbReference type="ChEBI" id="CHEBI:15378"/>
        <dbReference type="ChEBI" id="CHEBI:29999"/>
        <dbReference type="ChEBI" id="CHEBI:30616"/>
        <dbReference type="ChEBI" id="CHEBI:83421"/>
        <dbReference type="ChEBI" id="CHEBI:456216"/>
        <dbReference type="EC" id="2.7.11.1"/>
    </reaction>
</comment>
<dbReference type="InterPro" id="IPR051272">
    <property type="entry name" value="RIO-type_Ser/Thr_kinase"/>
</dbReference>
<name>A0A8C0KJP4_CANLU</name>
<dbReference type="SUPFAM" id="SSF56112">
    <property type="entry name" value="Protein kinase-like (PK-like)"/>
    <property type="match status" value="1"/>
</dbReference>
<evidence type="ECO:0000256" key="21">
    <source>
        <dbReference type="PIRNR" id="PIRNR038147"/>
    </source>
</evidence>
<evidence type="ECO:0000256" key="18">
    <source>
        <dbReference type="ARBA" id="ARBA00049360"/>
    </source>
</evidence>
<dbReference type="InterPro" id="IPR011009">
    <property type="entry name" value="Kinase-like_dom_sf"/>
</dbReference>
<keyword evidence="15" id="KW-0460">Magnesium</keyword>
<dbReference type="GO" id="GO:0005829">
    <property type="term" value="C:cytosol"/>
    <property type="evidence" value="ECO:0007669"/>
    <property type="project" value="Ensembl"/>
</dbReference>
<reference evidence="27" key="1">
    <citation type="submission" date="2025-08" db="UniProtKB">
        <authorList>
            <consortium name="Ensembl"/>
        </authorList>
    </citation>
    <scope>IDENTIFICATION</scope>
</reference>
<feature type="compositionally biased region" description="Acidic residues" evidence="25">
    <location>
        <begin position="54"/>
        <end position="72"/>
    </location>
</feature>
<dbReference type="InterPro" id="IPR018935">
    <property type="entry name" value="RIO_kinase_CS"/>
</dbReference>
<evidence type="ECO:0000256" key="24">
    <source>
        <dbReference type="PIRSR" id="PIRSR038147-3"/>
    </source>
</evidence>
<comment type="subcellular location">
    <subcellularLocation>
        <location evidence="2">Cytoplasm</location>
    </subcellularLocation>
</comment>
<gene>
    <name evidence="27" type="primary">RIOK1</name>
</gene>
<evidence type="ECO:0000256" key="13">
    <source>
        <dbReference type="ARBA" id="ARBA00022801"/>
    </source>
</evidence>
<feature type="binding site" evidence="24">
    <location>
        <position position="342"/>
    </location>
    <ligand>
        <name>Mg(2+)</name>
        <dbReference type="ChEBI" id="CHEBI:18420"/>
    </ligand>
</feature>
<keyword evidence="9 21" id="KW-0808">Transferase</keyword>
<feature type="active site" description="Proton acceptor" evidence="22">
    <location>
        <position position="325"/>
    </location>
</feature>
<dbReference type="GO" id="GO:0016787">
    <property type="term" value="F:hydrolase activity"/>
    <property type="evidence" value="ECO:0007669"/>
    <property type="project" value="UniProtKB-KW"/>
</dbReference>
<dbReference type="Pfam" id="PF01163">
    <property type="entry name" value="RIO1"/>
    <property type="match status" value="1"/>
</dbReference>
<evidence type="ECO:0000256" key="16">
    <source>
        <dbReference type="ARBA" id="ARBA00047899"/>
    </source>
</evidence>
<dbReference type="Gene3D" id="3.30.200.20">
    <property type="entry name" value="Phosphorylase Kinase, domain 1"/>
    <property type="match status" value="1"/>
</dbReference>
<evidence type="ECO:0000256" key="19">
    <source>
        <dbReference type="ARBA" id="ARBA00057025"/>
    </source>
</evidence>
<evidence type="ECO:0000256" key="2">
    <source>
        <dbReference type="ARBA" id="ARBA00004496"/>
    </source>
</evidence>
<feature type="binding site" evidence="23">
    <location>
        <position position="281"/>
    </location>
    <ligand>
        <name>ATP</name>
        <dbReference type="ChEBI" id="CHEBI:30616"/>
    </ligand>
</feature>
<reference evidence="27" key="2">
    <citation type="submission" date="2025-09" db="UniProtKB">
        <authorList>
            <consortium name="Ensembl"/>
        </authorList>
    </citation>
    <scope>IDENTIFICATION</scope>
</reference>
<dbReference type="GO" id="GO:0034708">
    <property type="term" value="C:methyltransferase complex"/>
    <property type="evidence" value="ECO:0007669"/>
    <property type="project" value="Ensembl"/>
</dbReference>
<evidence type="ECO:0000256" key="23">
    <source>
        <dbReference type="PIRSR" id="PIRSR038147-2"/>
    </source>
</evidence>
<dbReference type="GeneTree" id="ENSGT00940000157075"/>
<organism evidence="27 28">
    <name type="scientific">Canis lupus dingo</name>
    <name type="common">dingo</name>
    <dbReference type="NCBI Taxonomy" id="286419"/>
    <lineage>
        <taxon>Eukaryota</taxon>
        <taxon>Metazoa</taxon>
        <taxon>Chordata</taxon>
        <taxon>Craniata</taxon>
        <taxon>Vertebrata</taxon>
        <taxon>Euteleostomi</taxon>
        <taxon>Mammalia</taxon>
        <taxon>Eutheria</taxon>
        <taxon>Laurasiatheria</taxon>
        <taxon>Carnivora</taxon>
        <taxon>Caniformia</taxon>
        <taxon>Canidae</taxon>
        <taxon>Canis</taxon>
    </lineage>
</organism>
<comment type="subunit">
    <text evidence="20">Associates with the precursor of the 40S ribosome subunit. Interacts (via its N-terminus) with PRMT5 (via its N-terminus). Interacts with WDR77. Found in a PRMT5 complex composed of PRMT5, WDR77 and RIOK1. Interacts (via its C-terminus) with NCL; this interaction targets NCL for PRTM5 methylation.</text>
</comment>
<evidence type="ECO:0000256" key="14">
    <source>
        <dbReference type="ARBA" id="ARBA00022840"/>
    </source>
</evidence>
<evidence type="ECO:0000256" key="15">
    <source>
        <dbReference type="ARBA" id="ARBA00022842"/>
    </source>
</evidence>
<keyword evidence="8 21" id="KW-0723">Serine/threonine-protein kinase</keyword>
<evidence type="ECO:0000256" key="11">
    <source>
        <dbReference type="ARBA" id="ARBA00022741"/>
    </source>
</evidence>
<keyword evidence="12 21" id="KW-0418">Kinase</keyword>
<protein>
    <recommendedName>
        <fullName evidence="5 21">Serine/threonine-protein kinase RIO1</fullName>
        <ecNumber evidence="4 21">2.7.11.1</ecNumber>
    </recommendedName>
</protein>
<keyword evidence="14 21" id="KW-0067">ATP-binding</keyword>
<dbReference type="PIRSF" id="PIRSF038147">
    <property type="entry name" value="Ser/Thr_PK_RIO1"/>
    <property type="match status" value="1"/>
</dbReference>
<dbReference type="InterPro" id="IPR018934">
    <property type="entry name" value="RIO_dom"/>
</dbReference>
<evidence type="ECO:0000256" key="10">
    <source>
        <dbReference type="ARBA" id="ARBA00022723"/>
    </source>
</evidence>
<keyword evidence="28" id="KW-1185">Reference proteome</keyword>
<dbReference type="PROSITE" id="PS01245">
    <property type="entry name" value="RIO1"/>
    <property type="match status" value="1"/>
</dbReference>
<feature type="active site" description="4-aspartylphosphate intermediate" evidence="22">
    <location>
        <position position="342"/>
    </location>
</feature>
<feature type="binding site" evidence="23">
    <location>
        <position position="209"/>
    </location>
    <ligand>
        <name>ATP</name>
        <dbReference type="ChEBI" id="CHEBI:30616"/>
    </ligand>
</feature>
<comment type="catalytic activity">
    <reaction evidence="16 21">
        <text>L-threonyl-[protein] + ATP = O-phospho-L-threonyl-[protein] + ADP + H(+)</text>
        <dbReference type="Rhea" id="RHEA:46608"/>
        <dbReference type="Rhea" id="RHEA-COMP:11060"/>
        <dbReference type="Rhea" id="RHEA-COMP:11605"/>
        <dbReference type="ChEBI" id="CHEBI:15378"/>
        <dbReference type="ChEBI" id="CHEBI:30013"/>
        <dbReference type="ChEBI" id="CHEBI:30616"/>
        <dbReference type="ChEBI" id="CHEBI:61977"/>
        <dbReference type="ChEBI" id="CHEBI:456216"/>
        <dbReference type="EC" id="2.7.11.1"/>
    </reaction>
</comment>
<comment type="similarity">
    <text evidence="3 21">Belongs to the protein kinase superfamily. RIO-type Ser/Thr kinase family.</text>
</comment>
<evidence type="ECO:0000256" key="9">
    <source>
        <dbReference type="ARBA" id="ARBA00022679"/>
    </source>
</evidence>
<dbReference type="InterPro" id="IPR017407">
    <property type="entry name" value="Ser/Thr_kinase_Rio1"/>
</dbReference>
<dbReference type="SMART" id="SM00090">
    <property type="entry name" value="RIO"/>
    <property type="match status" value="1"/>
</dbReference>
<keyword evidence="7" id="KW-0690">Ribosome biogenesis</keyword>
<keyword evidence="13" id="KW-0378">Hydrolase</keyword>
<dbReference type="GO" id="GO:0004674">
    <property type="term" value="F:protein serine/threonine kinase activity"/>
    <property type="evidence" value="ECO:0007669"/>
    <property type="project" value="UniProtKB-KW"/>
</dbReference>
<dbReference type="GO" id="GO:0030688">
    <property type="term" value="C:preribosome, small subunit precursor"/>
    <property type="evidence" value="ECO:0007669"/>
    <property type="project" value="Ensembl"/>
</dbReference>
<comment type="cofactor">
    <cofactor evidence="1 24">
        <name>Mg(2+)</name>
        <dbReference type="ChEBI" id="CHEBI:18420"/>
    </cofactor>
</comment>
<dbReference type="InterPro" id="IPR000687">
    <property type="entry name" value="RIO_kinase"/>
</dbReference>
<dbReference type="Gene3D" id="1.10.510.10">
    <property type="entry name" value="Transferase(Phosphotransferase) domain 1"/>
    <property type="match status" value="1"/>
</dbReference>
<evidence type="ECO:0000256" key="1">
    <source>
        <dbReference type="ARBA" id="ARBA00001946"/>
    </source>
</evidence>
<proteinExistence type="inferred from homology"/>
<keyword evidence="11 21" id="KW-0547">Nucleotide-binding</keyword>
<feature type="binding site" evidence="24">
    <location>
        <position position="330"/>
    </location>
    <ligand>
        <name>Mg(2+)</name>
        <dbReference type="ChEBI" id="CHEBI:18420"/>
    </ligand>
</feature>
<evidence type="ECO:0000256" key="25">
    <source>
        <dbReference type="SAM" id="MobiDB-lite"/>
    </source>
</evidence>
<evidence type="ECO:0000256" key="5">
    <source>
        <dbReference type="ARBA" id="ARBA00016038"/>
    </source>
</evidence>
<evidence type="ECO:0000256" key="22">
    <source>
        <dbReference type="PIRSR" id="PIRSR038147-1"/>
    </source>
</evidence>
<feature type="region of interest" description="Disordered" evidence="25">
    <location>
        <begin position="491"/>
        <end position="530"/>
    </location>
</feature>
<evidence type="ECO:0000313" key="27">
    <source>
        <dbReference type="Ensembl" id="ENSCAFP00020016504.1"/>
    </source>
</evidence>
<feature type="domain" description="RIO kinase" evidence="26">
    <location>
        <begin position="152"/>
        <end position="388"/>
    </location>
</feature>
<evidence type="ECO:0000256" key="20">
    <source>
        <dbReference type="ARBA" id="ARBA00063876"/>
    </source>
</evidence>